<dbReference type="STRING" id="663278.Ethha_1917"/>
<evidence type="ECO:0000313" key="3">
    <source>
        <dbReference type="Proteomes" id="UP000001551"/>
    </source>
</evidence>
<evidence type="ECO:0000259" key="1">
    <source>
        <dbReference type="Pfam" id="PF09509"/>
    </source>
</evidence>
<dbReference type="EMBL" id="CP002400">
    <property type="protein sequence ID" value="ADU27439.1"/>
    <property type="molecule type" value="Genomic_DNA"/>
</dbReference>
<dbReference type="eggNOG" id="ENOG502Z8W7">
    <property type="taxonomic scope" value="Bacteria"/>
</dbReference>
<gene>
    <name evidence="2" type="ordered locus">Ethha_1917</name>
</gene>
<evidence type="ECO:0000313" key="2">
    <source>
        <dbReference type="EMBL" id="ADU27439.1"/>
    </source>
</evidence>
<dbReference type="Proteomes" id="UP000001551">
    <property type="component" value="Chromosome"/>
</dbReference>
<dbReference type="RefSeq" id="WP_013485790.1">
    <property type="nucleotide sequence ID" value="NC_014828.1"/>
</dbReference>
<protein>
    <recommendedName>
        <fullName evidence="1">Conserved hypothetical protein CHP02391 domain-containing protein</fullName>
    </recommendedName>
</protein>
<dbReference type="NCBIfam" id="TIGR02391">
    <property type="entry name" value="hypoth_ymh"/>
    <property type="match status" value="1"/>
</dbReference>
<accession>E6U2P7</accession>
<feature type="domain" description="Conserved hypothetical protein CHP02391" evidence="1">
    <location>
        <begin position="138"/>
        <end position="258"/>
    </location>
</feature>
<dbReference type="KEGG" id="eha:Ethha_1917"/>
<reference evidence="2 3" key="1">
    <citation type="submission" date="2010-12" db="EMBL/GenBank/DDBJ databases">
        <title>Complete sequence of Ethanoligenens harbinense YUAN-3.</title>
        <authorList>
            <person name="Lucas S."/>
            <person name="Copeland A."/>
            <person name="Lapidus A."/>
            <person name="Cheng J.-F."/>
            <person name="Bruce D."/>
            <person name="Goodwin L."/>
            <person name="Pitluck S."/>
            <person name="Chertkov O."/>
            <person name="Misra M."/>
            <person name="Detter J.C."/>
            <person name="Han C."/>
            <person name="Tapia R."/>
            <person name="Land M."/>
            <person name="Hauser L."/>
            <person name="Jeffries C."/>
            <person name="Kyrpides N."/>
            <person name="Ivanova N."/>
            <person name="Mikhailova N."/>
            <person name="Wang A."/>
            <person name="Mouttaki H."/>
            <person name="He Z."/>
            <person name="Zhou J."/>
            <person name="Hemme C.L."/>
            <person name="Woyke T."/>
        </authorList>
    </citation>
    <scope>NUCLEOTIDE SEQUENCE [LARGE SCALE GENOMIC DNA]</scope>
    <source>
        <strain evidence="3">DSM 18485 / JCM 12961 / CGMCC 1.5033 / YUAN-3</strain>
    </source>
</reference>
<sequence>MSLQVRCFNRGQIEALSKALGDYMTGSEITKLLCQCEIEDNSNQSTKWRRLDYSFIERQNQDQSPNAILRFVKEALQPVLFMNEKEKYEEFRIDVNQVLLTAGLEVQRDGSLKFTTVATTIDEVKRRTQNLERSLRQRNVHECVLKYCKEELLQENYFHAVFEAAKSLSDRIREMTSLSSDGYKLFDEAFKINSPYLAINKLQTSSEQNQQNGLHQMLSGITSMVRNVTAHEPKIKWIINENDAVDILCTISFLHKQLDQCIIVPHFNP</sequence>
<keyword evidence="3" id="KW-1185">Reference proteome</keyword>
<dbReference type="HOGENOM" id="CLU_089583_0_0_9"/>
<dbReference type="AlphaFoldDB" id="E6U2P7"/>
<dbReference type="InterPro" id="IPR012654">
    <property type="entry name" value="CHP02391"/>
</dbReference>
<name>E6U2P7_ETHHY</name>
<dbReference type="Pfam" id="PF09509">
    <property type="entry name" value="Hypoth_Ymh"/>
    <property type="match status" value="1"/>
</dbReference>
<proteinExistence type="predicted"/>
<organism evidence="2 3">
    <name type="scientific">Ethanoligenens harbinense (strain DSM 18485 / JCM 12961 / CGMCC 1.5033 / YUAN-3)</name>
    <dbReference type="NCBI Taxonomy" id="663278"/>
    <lineage>
        <taxon>Bacteria</taxon>
        <taxon>Bacillati</taxon>
        <taxon>Bacillota</taxon>
        <taxon>Clostridia</taxon>
        <taxon>Eubacteriales</taxon>
        <taxon>Oscillospiraceae</taxon>
        <taxon>Ethanoligenens</taxon>
    </lineage>
</organism>